<keyword evidence="2" id="KW-1185">Reference proteome</keyword>
<sequence>MLKKILFFVITLLVTGCTSKGSWNFKTDYFEIEVNDKGYITSMQNTTVSPCREFAIEDKPSPVLSLYNSGEKEYYYPFHAAFNSQTNILTVDYPNGSVAEIAMEPKGKYIKMTLLDLSPRNGVDDVQWGRYNTNITNLFGDIIGVARDTSATVNYAIGVLALDDNTIGGSSDVEGDAGPTQYVVHSPDPKLYPLPDNLHEGQEIPLGGDGISDVAFFAYKEPYYRFVAANTAMVDEQGRVFIQYHSRNRTLPREVCYSLLPNKINNEPNHIEVEPIPGVDFIGSSVALWGSPDDIALMDVIQNIVLSEGLPYPTVNGKWVKDPTAFVPDVICYGNQYDSIISYADRLGFKAISAYDLGFVRPDRNVGGYIDGKDFSKKPFTCAGGNMSHKEFTDKAKEKNILVGRANITNALAPGTKDASPVPSDSLCYQQKRVLKNNLSATDTIIIVDDPKYLEEIASWEGHCKNLNMVKIGKELIHYLGVSDTEPYRLLNVTRGYWNTEASSHSTNDTIYKLQVTLNYGYDGVIPNMALQDEIAEVYAEIASVNGIRYYDFDGFEFFWNSGHGYYSTKRFLRKMFEHAKELGVDYIRFTGAGFNEGSWHYQSINNAGGGKNLYDTELRVWGSTTSQGKDARDQCFANFFPISFGSNFPIVETSTVETYEHVEAMSVGWGVTYALKLSQKDVESCPQKEAIFKAIRTWEDARRADAFPKEIKKMLTNPSYDWRLEEGVEKDTWVLYRMIDGEKAQSYPLKKASK</sequence>
<dbReference type="EMBL" id="JACOOI010000020">
    <property type="protein sequence ID" value="MBC5644553.1"/>
    <property type="molecule type" value="Genomic_DNA"/>
</dbReference>
<evidence type="ECO:0000313" key="1">
    <source>
        <dbReference type="EMBL" id="MBC5644553.1"/>
    </source>
</evidence>
<protein>
    <recommendedName>
        <fullName evidence="3">DUF4091 domain-containing protein</fullName>
    </recommendedName>
</protein>
<gene>
    <name evidence="1" type="ORF">H8S77_16870</name>
</gene>
<name>A0ABR7E452_9BACT</name>
<accession>A0ABR7E452</accession>
<organism evidence="1 2">
    <name type="scientific">Parabacteroides segnis</name>
    <dbReference type="NCBI Taxonomy" id="2763058"/>
    <lineage>
        <taxon>Bacteria</taxon>
        <taxon>Pseudomonadati</taxon>
        <taxon>Bacteroidota</taxon>
        <taxon>Bacteroidia</taxon>
        <taxon>Bacteroidales</taxon>
        <taxon>Tannerellaceae</taxon>
        <taxon>Parabacteroides</taxon>
    </lineage>
</organism>
<dbReference type="PROSITE" id="PS51257">
    <property type="entry name" value="PROKAR_LIPOPROTEIN"/>
    <property type="match status" value="1"/>
</dbReference>
<proteinExistence type="predicted"/>
<dbReference type="Proteomes" id="UP000644010">
    <property type="component" value="Unassembled WGS sequence"/>
</dbReference>
<reference evidence="1 2" key="1">
    <citation type="submission" date="2020-08" db="EMBL/GenBank/DDBJ databases">
        <title>Genome public.</title>
        <authorList>
            <person name="Liu C."/>
            <person name="Sun Q."/>
        </authorList>
    </citation>
    <scope>NUCLEOTIDE SEQUENCE [LARGE SCALE GENOMIC DNA]</scope>
    <source>
        <strain evidence="1 2">BX2</strain>
    </source>
</reference>
<evidence type="ECO:0008006" key="3">
    <source>
        <dbReference type="Google" id="ProtNLM"/>
    </source>
</evidence>
<evidence type="ECO:0000313" key="2">
    <source>
        <dbReference type="Proteomes" id="UP000644010"/>
    </source>
</evidence>
<dbReference type="RefSeq" id="WP_186960422.1">
    <property type="nucleotide sequence ID" value="NZ_JACOOI010000020.1"/>
</dbReference>
<comment type="caution">
    <text evidence="1">The sequence shown here is derived from an EMBL/GenBank/DDBJ whole genome shotgun (WGS) entry which is preliminary data.</text>
</comment>